<evidence type="ECO:0000256" key="2">
    <source>
        <dbReference type="SAM" id="Phobius"/>
    </source>
</evidence>
<dbReference type="EMBL" id="CP144525">
    <property type="protein sequence ID" value="WWC71681.1"/>
    <property type="molecule type" value="Genomic_DNA"/>
</dbReference>
<reference evidence="3" key="1">
    <citation type="submission" date="2013-07" db="EMBL/GenBank/DDBJ databases">
        <title>The Genome Sequence of Cryptococcus pinus CBS10737.</title>
        <authorList>
            <consortium name="The Broad Institute Genome Sequencing Platform"/>
            <person name="Cuomo C."/>
            <person name="Litvintseva A."/>
            <person name="Chen Y."/>
            <person name="Heitman J."/>
            <person name="Sun S."/>
            <person name="Springer D."/>
            <person name="Dromer F."/>
            <person name="Young S.K."/>
            <person name="Zeng Q."/>
            <person name="Gargeya S."/>
            <person name="Fitzgerald M."/>
            <person name="Abouelleil A."/>
            <person name="Alvarado L."/>
            <person name="Berlin A.M."/>
            <person name="Chapman S.B."/>
            <person name="Dewar J."/>
            <person name="Goldberg J."/>
            <person name="Griggs A."/>
            <person name="Gujja S."/>
            <person name="Hansen M."/>
            <person name="Howarth C."/>
            <person name="Imamovic A."/>
            <person name="Larimer J."/>
            <person name="McCowan C."/>
            <person name="Murphy C."/>
            <person name="Pearson M."/>
            <person name="Priest M."/>
            <person name="Roberts A."/>
            <person name="Saif S."/>
            <person name="Shea T."/>
            <person name="Sykes S."/>
            <person name="Wortman J."/>
            <person name="Nusbaum C."/>
            <person name="Birren B."/>
        </authorList>
    </citation>
    <scope>NUCLEOTIDE SEQUENCE [LARGE SCALE GENOMIC DNA]</scope>
    <source>
        <strain evidence="3">CBS 10737</strain>
    </source>
</reference>
<evidence type="ECO:0000256" key="1">
    <source>
        <dbReference type="SAM" id="MobiDB-lite"/>
    </source>
</evidence>
<evidence type="ECO:0000313" key="3">
    <source>
        <dbReference type="EMBL" id="OCF50142.1"/>
    </source>
</evidence>
<reference evidence="3" key="3">
    <citation type="submission" date="2016-07" db="EMBL/GenBank/DDBJ databases">
        <title>Evolution of pathogenesis and genome organization in the Tremellales.</title>
        <authorList>
            <person name="Cuomo C."/>
            <person name="Litvintseva A."/>
            <person name="Heitman J."/>
            <person name="Chen Y."/>
            <person name="Sun S."/>
            <person name="Springer D."/>
            <person name="Dromer F."/>
            <person name="Young S."/>
            <person name="Zeng Q."/>
            <person name="Chapman S."/>
            <person name="Gujja S."/>
            <person name="Saif S."/>
            <person name="Birren B."/>
        </authorList>
    </citation>
    <scope>NUCLEOTIDE SEQUENCE</scope>
    <source>
        <strain evidence="3">CBS 10737</strain>
    </source>
</reference>
<protein>
    <submittedName>
        <fullName evidence="3">Uncharacterized protein</fullName>
    </submittedName>
</protein>
<dbReference type="AlphaFoldDB" id="A0A1B9I3P4"/>
<feature type="compositionally biased region" description="Polar residues" evidence="1">
    <location>
        <begin position="573"/>
        <end position="582"/>
    </location>
</feature>
<sequence length="668" mass="73610">MFPTSSRSRTVNAAKAYQHESPPTPTTKGEDSYYGVKSVSSWGEQSEVDLEIPKSPEPDIENANSQVDKDNQDQRFEDEDELEMNTTTEDRYSDKTSSLGLGLGITSTQDDVFLPNIERHTTTQAISPSRPIHTKLEQRIVPPSPEDTVHPLDRHFDEPTSSSPTQSISTTGITPLTLEHITRSFDSPYLPTTSEPSSPASFTSMPSYVASLSSLSRTSSISPMGINEYNPHHHAGSGSIEDDLVLPTLALPSESLSLHMSLSKWQQYDNHLAGSSIALLGPREDVERCLRRLRDSEHLVEIKSGVGVVRDGKIVLRIITTLKSVEHVRSKILYTYNTLNALLHPQMRVDTSAQAELRRLVEGYVGRSDWIHGAIALGDTPNAKDLDNIVPVQQFPLLSSSMEESNLCSPTNAKTPCIRYQEIEPTPKLSEETSGYFAPRTYTPSPSSSREASPIRSVSHPAVQHLLDIVNAPAALTDESINAFLLWRSSQVASHREDQQYLSRQSICDETRQGILAGERTMTSSITSASSGVGAMPTVARAQGGGEWEATLSRRVAQRRESDSNRDRNSTSLRGSSSTNGMKNVGRIRRKKSSEKLNKLNNSTDKSHSSLFPTYPSKGISEKGLGIDKLMNKTFVKSVRRWTQGWRGLLVVGLVVAVGCGWWISKKV</sequence>
<keyword evidence="2" id="KW-0472">Membrane</keyword>
<feature type="compositionally biased region" description="Low complexity" evidence="1">
    <location>
        <begin position="159"/>
        <end position="175"/>
    </location>
</feature>
<feature type="region of interest" description="Disordered" evidence="1">
    <location>
        <begin position="429"/>
        <end position="456"/>
    </location>
</feature>
<keyword evidence="5" id="KW-1185">Reference proteome</keyword>
<name>A0A1B9I3P4_9TREE</name>
<keyword evidence="2" id="KW-0812">Transmembrane</keyword>
<evidence type="ECO:0000313" key="5">
    <source>
        <dbReference type="Proteomes" id="UP000094020"/>
    </source>
</evidence>
<dbReference type="Proteomes" id="UP000094020">
    <property type="component" value="Chromosome 7"/>
</dbReference>
<feature type="region of interest" description="Disordered" evidence="1">
    <location>
        <begin position="156"/>
        <end position="176"/>
    </location>
</feature>
<evidence type="ECO:0000313" key="4">
    <source>
        <dbReference type="EMBL" id="WWC71681.1"/>
    </source>
</evidence>
<dbReference type="OrthoDB" id="2596760at2759"/>
<feature type="compositionally biased region" description="Basic and acidic residues" evidence="1">
    <location>
        <begin position="558"/>
        <end position="569"/>
    </location>
</feature>
<keyword evidence="2" id="KW-1133">Transmembrane helix</keyword>
<reference evidence="4" key="4">
    <citation type="submission" date="2024-02" db="EMBL/GenBank/DDBJ databases">
        <title>Comparative genomics of Cryptococcus and Kwoniella reveals pathogenesis evolution and contrasting modes of karyotype evolution via chromosome fusion or intercentromeric recombination.</title>
        <authorList>
            <person name="Coelho M.A."/>
            <person name="David-Palma M."/>
            <person name="Shea T."/>
            <person name="Bowers K."/>
            <person name="McGinley-Smith S."/>
            <person name="Mohammad A.W."/>
            <person name="Gnirke A."/>
            <person name="Yurkov A.M."/>
            <person name="Nowrousian M."/>
            <person name="Sun S."/>
            <person name="Cuomo C.A."/>
            <person name="Heitman J."/>
        </authorList>
    </citation>
    <scope>NUCLEOTIDE SEQUENCE</scope>
    <source>
        <strain evidence="4">CBS 10737</strain>
    </source>
</reference>
<reference evidence="4" key="2">
    <citation type="submission" date="2013-07" db="EMBL/GenBank/DDBJ databases">
        <authorList>
            <consortium name="The Broad Institute Genome Sequencing Platform"/>
            <person name="Cuomo C."/>
            <person name="Litvintseva A."/>
            <person name="Chen Y."/>
            <person name="Heitman J."/>
            <person name="Sun S."/>
            <person name="Springer D."/>
            <person name="Dromer F."/>
            <person name="Young S.K."/>
            <person name="Zeng Q."/>
            <person name="Gargeya S."/>
            <person name="Fitzgerald M."/>
            <person name="Abouelleil A."/>
            <person name="Alvarado L."/>
            <person name="Berlin A.M."/>
            <person name="Chapman S.B."/>
            <person name="Dewar J."/>
            <person name="Goldberg J."/>
            <person name="Griggs A."/>
            <person name="Gujja S."/>
            <person name="Hansen M."/>
            <person name="Howarth C."/>
            <person name="Imamovic A."/>
            <person name="Larimer J."/>
            <person name="McCowan C."/>
            <person name="Murphy C."/>
            <person name="Pearson M."/>
            <person name="Priest M."/>
            <person name="Roberts A."/>
            <person name="Saif S."/>
            <person name="Shea T."/>
            <person name="Sykes S."/>
            <person name="Wortman J."/>
            <person name="Nusbaum C."/>
            <person name="Birren B."/>
        </authorList>
    </citation>
    <scope>NUCLEOTIDE SEQUENCE</scope>
    <source>
        <strain evidence="4">CBS 10737</strain>
    </source>
</reference>
<dbReference type="KEGG" id="kpin:30171830"/>
<organism evidence="3">
    <name type="scientific">Kwoniella pini CBS 10737</name>
    <dbReference type="NCBI Taxonomy" id="1296096"/>
    <lineage>
        <taxon>Eukaryota</taxon>
        <taxon>Fungi</taxon>
        <taxon>Dikarya</taxon>
        <taxon>Basidiomycota</taxon>
        <taxon>Agaricomycotina</taxon>
        <taxon>Tremellomycetes</taxon>
        <taxon>Tremellales</taxon>
        <taxon>Cryptococcaceae</taxon>
        <taxon>Kwoniella</taxon>
    </lineage>
</organism>
<feature type="transmembrane region" description="Helical" evidence="2">
    <location>
        <begin position="645"/>
        <end position="664"/>
    </location>
</feature>
<dbReference type="GeneID" id="30171830"/>
<gene>
    <name evidence="3" type="ORF">I206_03461</name>
    <name evidence="4" type="ORF">I206_105639</name>
</gene>
<feature type="region of interest" description="Disordered" evidence="1">
    <location>
        <begin position="541"/>
        <end position="615"/>
    </location>
</feature>
<feature type="compositionally biased region" description="Polar residues" evidence="1">
    <location>
        <begin position="1"/>
        <end position="11"/>
    </location>
</feature>
<proteinExistence type="predicted"/>
<feature type="region of interest" description="Disordered" evidence="1">
    <location>
        <begin position="1"/>
        <end position="96"/>
    </location>
</feature>
<dbReference type="EMBL" id="KI894010">
    <property type="protein sequence ID" value="OCF50142.1"/>
    <property type="molecule type" value="Genomic_DNA"/>
</dbReference>
<accession>A0A1B9I3P4</accession>
<dbReference type="RefSeq" id="XP_019011361.1">
    <property type="nucleotide sequence ID" value="XM_019155207.1"/>
</dbReference>